<dbReference type="Proteomes" id="UP001195483">
    <property type="component" value="Unassembled WGS sequence"/>
</dbReference>
<dbReference type="AlphaFoldDB" id="A0AAE0VZ88"/>
<reference evidence="1" key="3">
    <citation type="submission" date="2023-05" db="EMBL/GenBank/DDBJ databases">
        <authorList>
            <person name="Smith C.H."/>
        </authorList>
    </citation>
    <scope>NUCLEOTIDE SEQUENCE</scope>
    <source>
        <strain evidence="1">CHS0354</strain>
        <tissue evidence="1">Mantle</tissue>
    </source>
</reference>
<reference evidence="1" key="2">
    <citation type="journal article" date="2021" name="Genome Biol. Evol.">
        <title>Developing a high-quality reference genome for a parasitic bivalve with doubly uniparental inheritance (Bivalvia: Unionida).</title>
        <authorList>
            <person name="Smith C.H."/>
        </authorList>
    </citation>
    <scope>NUCLEOTIDE SEQUENCE</scope>
    <source>
        <strain evidence="1">CHS0354</strain>
        <tissue evidence="1">Mantle</tissue>
    </source>
</reference>
<gene>
    <name evidence="1" type="ORF">CHS0354_030003</name>
</gene>
<proteinExistence type="predicted"/>
<dbReference type="EMBL" id="JAEAOA010001789">
    <property type="protein sequence ID" value="KAK3594480.1"/>
    <property type="molecule type" value="Genomic_DNA"/>
</dbReference>
<evidence type="ECO:0000313" key="1">
    <source>
        <dbReference type="EMBL" id="KAK3594480.1"/>
    </source>
</evidence>
<sequence length="83" mass="8681">MQLMLAGPANTKVSKGCGNNVEALPTGCGNSLCFIDPCSTESCPDGRPPAHARLSVVSLVASSEIDRFLLFNSAMKRKVAEIG</sequence>
<name>A0AAE0VZ88_9BIVA</name>
<evidence type="ECO:0000313" key="2">
    <source>
        <dbReference type="Proteomes" id="UP001195483"/>
    </source>
</evidence>
<organism evidence="1 2">
    <name type="scientific">Potamilus streckersoni</name>
    <dbReference type="NCBI Taxonomy" id="2493646"/>
    <lineage>
        <taxon>Eukaryota</taxon>
        <taxon>Metazoa</taxon>
        <taxon>Spiralia</taxon>
        <taxon>Lophotrochozoa</taxon>
        <taxon>Mollusca</taxon>
        <taxon>Bivalvia</taxon>
        <taxon>Autobranchia</taxon>
        <taxon>Heteroconchia</taxon>
        <taxon>Palaeoheterodonta</taxon>
        <taxon>Unionida</taxon>
        <taxon>Unionoidea</taxon>
        <taxon>Unionidae</taxon>
        <taxon>Ambleminae</taxon>
        <taxon>Lampsilini</taxon>
        <taxon>Potamilus</taxon>
    </lineage>
</organism>
<protein>
    <submittedName>
        <fullName evidence="1">Uncharacterized protein</fullName>
    </submittedName>
</protein>
<reference evidence="1" key="1">
    <citation type="journal article" date="2021" name="Genome Biol. Evol.">
        <title>A High-Quality Reference Genome for a Parasitic Bivalve with Doubly Uniparental Inheritance (Bivalvia: Unionida).</title>
        <authorList>
            <person name="Smith C.H."/>
        </authorList>
    </citation>
    <scope>NUCLEOTIDE SEQUENCE</scope>
    <source>
        <strain evidence="1">CHS0354</strain>
    </source>
</reference>
<keyword evidence="2" id="KW-1185">Reference proteome</keyword>
<accession>A0AAE0VZ88</accession>
<comment type="caution">
    <text evidence="1">The sequence shown here is derived from an EMBL/GenBank/DDBJ whole genome shotgun (WGS) entry which is preliminary data.</text>
</comment>